<name>A0A1F4URW7_UNCKA</name>
<organism evidence="1 2">
    <name type="scientific">candidate division WWE3 bacterium RIFCSPHIGHO2_01_FULL_42_13</name>
    <dbReference type="NCBI Taxonomy" id="1802617"/>
    <lineage>
        <taxon>Bacteria</taxon>
        <taxon>Katanobacteria</taxon>
    </lineage>
</organism>
<reference evidence="1 2" key="1">
    <citation type="journal article" date="2016" name="Nat. Commun.">
        <title>Thousands of microbial genomes shed light on interconnected biogeochemical processes in an aquifer system.</title>
        <authorList>
            <person name="Anantharaman K."/>
            <person name="Brown C.T."/>
            <person name="Hug L.A."/>
            <person name="Sharon I."/>
            <person name="Castelle C.J."/>
            <person name="Probst A.J."/>
            <person name="Thomas B.C."/>
            <person name="Singh A."/>
            <person name="Wilkins M.J."/>
            <person name="Karaoz U."/>
            <person name="Brodie E.L."/>
            <person name="Williams K.H."/>
            <person name="Hubbard S.S."/>
            <person name="Banfield J.F."/>
        </authorList>
    </citation>
    <scope>NUCLEOTIDE SEQUENCE [LARGE SCALE GENOMIC DNA]</scope>
</reference>
<proteinExistence type="predicted"/>
<gene>
    <name evidence="1" type="ORF">A2886_02660</name>
</gene>
<dbReference type="AlphaFoldDB" id="A0A1F4URW7"/>
<sequence length="141" mass="16626">MRAHTIFGSNLRIYDDYLTLRRRKWFNVEEVTMTTSNIAQVNLIAGVFFSTIQIVNSSGAQDVKIHHVWKPMARKAKAILDQKLQQEHVAGIDEREFGQPQQTDLGDYEKSLNRMRELVRKGKMTETEYERKRQKMLREIE</sequence>
<evidence type="ECO:0000313" key="2">
    <source>
        <dbReference type="Proteomes" id="UP000176608"/>
    </source>
</evidence>
<dbReference type="Proteomes" id="UP000176608">
    <property type="component" value="Unassembled WGS sequence"/>
</dbReference>
<evidence type="ECO:0008006" key="3">
    <source>
        <dbReference type="Google" id="ProtNLM"/>
    </source>
</evidence>
<protein>
    <recommendedName>
        <fullName evidence="3">SHOCT domain-containing protein</fullName>
    </recommendedName>
</protein>
<evidence type="ECO:0000313" key="1">
    <source>
        <dbReference type="EMBL" id="OGC47656.1"/>
    </source>
</evidence>
<comment type="caution">
    <text evidence="1">The sequence shown here is derived from an EMBL/GenBank/DDBJ whole genome shotgun (WGS) entry which is preliminary data.</text>
</comment>
<dbReference type="EMBL" id="MEVA01000006">
    <property type="protein sequence ID" value="OGC47656.1"/>
    <property type="molecule type" value="Genomic_DNA"/>
</dbReference>
<accession>A0A1F4URW7</accession>